<dbReference type="GO" id="GO:0071218">
    <property type="term" value="P:cellular response to misfolded protein"/>
    <property type="evidence" value="ECO:0007669"/>
    <property type="project" value="TreeGrafter"/>
</dbReference>
<organism evidence="3">
    <name type="scientific">Darwinula stevensoni</name>
    <dbReference type="NCBI Taxonomy" id="69355"/>
    <lineage>
        <taxon>Eukaryota</taxon>
        <taxon>Metazoa</taxon>
        <taxon>Ecdysozoa</taxon>
        <taxon>Arthropoda</taxon>
        <taxon>Crustacea</taxon>
        <taxon>Oligostraca</taxon>
        <taxon>Ostracoda</taxon>
        <taxon>Podocopa</taxon>
        <taxon>Podocopida</taxon>
        <taxon>Darwinulocopina</taxon>
        <taxon>Darwinuloidea</taxon>
        <taxon>Darwinulidae</taxon>
        <taxon>Darwinula</taxon>
    </lineage>
</organism>
<evidence type="ECO:0000256" key="1">
    <source>
        <dbReference type="ARBA" id="ARBA00006235"/>
    </source>
</evidence>
<keyword evidence="2" id="KW-1133">Transmembrane helix</keyword>
<dbReference type="AlphaFoldDB" id="A0A7R9A1R5"/>
<dbReference type="InterPro" id="IPR027417">
    <property type="entry name" value="P-loop_NTPase"/>
</dbReference>
<reference evidence="3" key="1">
    <citation type="submission" date="2020-11" db="EMBL/GenBank/DDBJ databases">
        <authorList>
            <person name="Tran Van P."/>
        </authorList>
    </citation>
    <scope>NUCLEOTIDE SEQUENCE</scope>
</reference>
<dbReference type="GO" id="GO:0005524">
    <property type="term" value="F:ATP binding"/>
    <property type="evidence" value="ECO:0007669"/>
    <property type="project" value="InterPro"/>
</dbReference>
<keyword evidence="2" id="KW-0812">Transmembrane</keyword>
<dbReference type="EMBL" id="LR899518">
    <property type="protein sequence ID" value="CAD7239985.1"/>
    <property type="molecule type" value="Genomic_DNA"/>
</dbReference>
<dbReference type="PANTHER" id="PTHR10760:SF2">
    <property type="entry name" value="LD13476P-RELATED"/>
    <property type="match status" value="1"/>
</dbReference>
<feature type="transmembrane region" description="Helical" evidence="2">
    <location>
        <begin position="12"/>
        <end position="38"/>
    </location>
</feature>
<dbReference type="Pfam" id="PF06309">
    <property type="entry name" value="Torsin"/>
    <property type="match status" value="1"/>
</dbReference>
<evidence type="ECO:0000256" key="2">
    <source>
        <dbReference type="SAM" id="Phobius"/>
    </source>
</evidence>
<dbReference type="GO" id="GO:0005737">
    <property type="term" value="C:cytoplasm"/>
    <property type="evidence" value="ECO:0007669"/>
    <property type="project" value="UniProtKB-ARBA"/>
</dbReference>
<dbReference type="Proteomes" id="UP000677054">
    <property type="component" value="Unassembled WGS sequence"/>
</dbReference>
<keyword evidence="4" id="KW-1185">Reference proteome</keyword>
<dbReference type="SUPFAM" id="SSF52540">
    <property type="entry name" value="P-loop containing nucleoside triphosphate hydrolases"/>
    <property type="match status" value="1"/>
</dbReference>
<dbReference type="PROSITE" id="PS51257">
    <property type="entry name" value="PROKAR_LIPOPROTEIN"/>
    <property type="match status" value="1"/>
</dbReference>
<accession>A0A7R9A1R5</accession>
<dbReference type="PANTHER" id="PTHR10760">
    <property type="entry name" value="TORSIN"/>
    <property type="match status" value="1"/>
</dbReference>
<sequence>MTRSTGLVQLMILNIIIACLILKGASGFSFASVAHVVMNWTRGLTCYFQECCGGKWISSNLTALQVDLNRNIHGQELAIHLVMTALKSHQERSKKPLVMVFHGGVGTGKNYVADFIAKHMFHAGLSSEFLHKWLGYRHFLGSDENATEFKRKVQTWVYDALQRCDKQLFIIDEVDAIGDGVLDGLTPYMDFHEDIDGVSAIRSVFLFLTNAGSEDLIQIAEKNWESGHVRSNLKYHDFREALEVAAFNQEGGLKLSRVVKKALIDYHIPFIPLEKKHVKHCIEDEFQRRRINYSHEDVETILKRIGIIPSRSARFAQIGCKRVAIEVDIYLNEIEHEHDHDHGPEDILKDEL</sequence>
<evidence type="ECO:0000313" key="3">
    <source>
        <dbReference type="EMBL" id="CAD7239985.1"/>
    </source>
</evidence>
<dbReference type="InterPro" id="IPR010448">
    <property type="entry name" value="Torsin"/>
</dbReference>
<evidence type="ECO:0000313" key="4">
    <source>
        <dbReference type="Proteomes" id="UP000677054"/>
    </source>
</evidence>
<gene>
    <name evidence="3" type="ORF">DSTB1V02_LOCUS24</name>
</gene>
<dbReference type="GO" id="GO:0012505">
    <property type="term" value="C:endomembrane system"/>
    <property type="evidence" value="ECO:0007669"/>
    <property type="project" value="UniProtKB-ARBA"/>
</dbReference>
<dbReference type="Gene3D" id="3.40.50.300">
    <property type="entry name" value="P-loop containing nucleotide triphosphate hydrolases"/>
    <property type="match status" value="1"/>
</dbReference>
<dbReference type="OrthoDB" id="19623at2759"/>
<dbReference type="EMBL" id="CAJPEV010000001">
    <property type="protein sequence ID" value="CAG0878499.1"/>
    <property type="molecule type" value="Genomic_DNA"/>
</dbReference>
<comment type="similarity">
    <text evidence="1">Belongs to the ClpA/ClpB family. Torsin subfamily.</text>
</comment>
<protein>
    <recommendedName>
        <fullName evidence="5">Torsin</fullName>
    </recommendedName>
</protein>
<proteinExistence type="inferred from homology"/>
<dbReference type="GO" id="GO:0016887">
    <property type="term" value="F:ATP hydrolysis activity"/>
    <property type="evidence" value="ECO:0007669"/>
    <property type="project" value="InterPro"/>
</dbReference>
<evidence type="ECO:0008006" key="5">
    <source>
        <dbReference type="Google" id="ProtNLM"/>
    </source>
</evidence>
<name>A0A7R9A1R5_9CRUS</name>
<keyword evidence="2" id="KW-0472">Membrane</keyword>